<dbReference type="AlphaFoldDB" id="A0A2I1GK48"/>
<dbReference type="Proteomes" id="UP000234323">
    <property type="component" value="Unassembled WGS sequence"/>
</dbReference>
<organism evidence="2 3">
    <name type="scientific">Rhizophagus irregularis</name>
    <dbReference type="NCBI Taxonomy" id="588596"/>
    <lineage>
        <taxon>Eukaryota</taxon>
        <taxon>Fungi</taxon>
        <taxon>Fungi incertae sedis</taxon>
        <taxon>Mucoromycota</taxon>
        <taxon>Glomeromycotina</taxon>
        <taxon>Glomeromycetes</taxon>
        <taxon>Glomerales</taxon>
        <taxon>Glomeraceae</taxon>
        <taxon>Rhizophagus</taxon>
    </lineage>
</organism>
<feature type="region of interest" description="Disordered" evidence="1">
    <location>
        <begin position="1"/>
        <end position="81"/>
    </location>
</feature>
<accession>A0A2I1GK48</accession>
<evidence type="ECO:0000256" key="1">
    <source>
        <dbReference type="SAM" id="MobiDB-lite"/>
    </source>
</evidence>
<dbReference type="VEuPathDB" id="FungiDB:FUN_007648"/>
<comment type="caution">
    <text evidence="2">The sequence shown here is derived from an EMBL/GenBank/DDBJ whole genome shotgun (WGS) entry which is preliminary data.</text>
</comment>
<gene>
    <name evidence="2" type="ORF">RhiirA4_403046</name>
</gene>
<sequence length="81" mass="8837">MVTNAQSPHNNYSSATNNNGGAATGTTTPTTDGLDRYLDQSTVLHTPSPDGTPVEESTGMRRYDQYRQREDPPTTEELASY</sequence>
<keyword evidence="3" id="KW-1185">Reference proteome</keyword>
<dbReference type="EMBL" id="LLXI01000505">
    <property type="protein sequence ID" value="PKY46993.1"/>
    <property type="molecule type" value="Genomic_DNA"/>
</dbReference>
<proteinExistence type="predicted"/>
<feature type="compositionally biased region" description="Basic and acidic residues" evidence="1">
    <location>
        <begin position="58"/>
        <end position="72"/>
    </location>
</feature>
<protein>
    <submittedName>
        <fullName evidence="2">Uncharacterized protein</fullName>
    </submittedName>
</protein>
<evidence type="ECO:0000313" key="2">
    <source>
        <dbReference type="EMBL" id="PKY46993.1"/>
    </source>
</evidence>
<name>A0A2I1GK48_9GLOM</name>
<evidence type="ECO:0000313" key="3">
    <source>
        <dbReference type="Proteomes" id="UP000234323"/>
    </source>
</evidence>
<dbReference type="VEuPathDB" id="FungiDB:RhiirA1_417886"/>
<feature type="compositionally biased region" description="Low complexity" evidence="1">
    <location>
        <begin position="15"/>
        <end position="31"/>
    </location>
</feature>
<feature type="compositionally biased region" description="Polar residues" evidence="1">
    <location>
        <begin position="1"/>
        <end position="14"/>
    </location>
</feature>
<dbReference type="VEuPathDB" id="FungiDB:RhiirFUN_009125"/>
<reference evidence="2 3" key="1">
    <citation type="submission" date="2015-10" db="EMBL/GenBank/DDBJ databases">
        <title>Genome analyses suggest a sexual origin of heterokaryosis in a supposedly ancient asexual fungus.</title>
        <authorList>
            <person name="Ropars J."/>
            <person name="Sedzielewska K."/>
            <person name="Noel J."/>
            <person name="Charron P."/>
            <person name="Farinelli L."/>
            <person name="Marton T."/>
            <person name="Kruger M."/>
            <person name="Pelin A."/>
            <person name="Brachmann A."/>
            <person name="Corradi N."/>
        </authorList>
    </citation>
    <scope>NUCLEOTIDE SEQUENCE [LARGE SCALE GENOMIC DNA]</scope>
    <source>
        <strain evidence="2 3">A4</strain>
    </source>
</reference>